<evidence type="ECO:0000256" key="4">
    <source>
        <dbReference type="SAM" id="MobiDB-lite"/>
    </source>
</evidence>
<evidence type="ECO:0000256" key="1">
    <source>
        <dbReference type="ARBA" id="ARBA00022574"/>
    </source>
</evidence>
<dbReference type="SUPFAM" id="SSF50978">
    <property type="entry name" value="WD40 repeat-like"/>
    <property type="match status" value="1"/>
</dbReference>
<evidence type="ECO:0000256" key="2">
    <source>
        <dbReference type="ARBA" id="ARBA00022737"/>
    </source>
</evidence>
<dbReference type="PANTHER" id="PTHR22836:SF0">
    <property type="entry name" value="PRE-MRNA 3' END PROCESSING PROTEIN WDR33"/>
    <property type="match status" value="1"/>
</dbReference>
<feature type="repeat" description="WD" evidence="3">
    <location>
        <begin position="92"/>
        <end position="123"/>
    </location>
</feature>
<dbReference type="InterPro" id="IPR036322">
    <property type="entry name" value="WD40_repeat_dom_sf"/>
</dbReference>
<dbReference type="InterPro" id="IPR001680">
    <property type="entry name" value="WD40_rpt"/>
</dbReference>
<evidence type="ECO:0000313" key="6">
    <source>
        <dbReference type="Proteomes" id="UP000054498"/>
    </source>
</evidence>
<dbReference type="EMBL" id="KK101666">
    <property type="protein sequence ID" value="KIZ00050.1"/>
    <property type="molecule type" value="Genomic_DNA"/>
</dbReference>
<organism evidence="5 6">
    <name type="scientific">Monoraphidium neglectum</name>
    <dbReference type="NCBI Taxonomy" id="145388"/>
    <lineage>
        <taxon>Eukaryota</taxon>
        <taxon>Viridiplantae</taxon>
        <taxon>Chlorophyta</taxon>
        <taxon>core chlorophytes</taxon>
        <taxon>Chlorophyceae</taxon>
        <taxon>CS clade</taxon>
        <taxon>Sphaeropleales</taxon>
        <taxon>Selenastraceae</taxon>
        <taxon>Monoraphidium</taxon>
    </lineage>
</organism>
<dbReference type="InterPro" id="IPR015943">
    <property type="entry name" value="WD40/YVTN_repeat-like_dom_sf"/>
</dbReference>
<dbReference type="InterPro" id="IPR045245">
    <property type="entry name" value="Pfs2-like"/>
</dbReference>
<keyword evidence="2" id="KW-0677">Repeat</keyword>
<sequence length="183" mass="19540">MLFAPDAPKGRGSSAALWNQNGNWLLSVSRDQTLKVWDVRTMKELQTLQGHSRDVLSAEWHPIHEDVCVSGSFDGTLCHWLVGQAEPQAVVTGAHDSSIWALAYHPLGHVLASAGGDASIKFWCRQRPGDPWQDTKLKEQQEGATSYAAAASEAPGLRSLSPAGDPSPLGAAPGHGRTADLLA</sequence>
<dbReference type="KEGG" id="mng:MNEG_7910"/>
<dbReference type="InterPro" id="IPR019775">
    <property type="entry name" value="WD40_repeat_CS"/>
</dbReference>
<dbReference type="PROSITE" id="PS50082">
    <property type="entry name" value="WD_REPEATS_2"/>
    <property type="match status" value="3"/>
</dbReference>
<dbReference type="PROSITE" id="PS00678">
    <property type="entry name" value="WD_REPEATS_1"/>
    <property type="match status" value="1"/>
</dbReference>
<keyword evidence="6" id="KW-1185">Reference proteome</keyword>
<gene>
    <name evidence="5" type="ORF">MNEG_7910</name>
</gene>
<dbReference type="GO" id="GO:0031124">
    <property type="term" value="P:mRNA 3'-end processing"/>
    <property type="evidence" value="ECO:0007669"/>
    <property type="project" value="InterPro"/>
</dbReference>
<keyword evidence="1 3" id="KW-0853">WD repeat</keyword>
<dbReference type="PANTHER" id="PTHR22836">
    <property type="entry name" value="WD40 REPEAT PROTEIN"/>
    <property type="match status" value="1"/>
</dbReference>
<accession>A0A0D2M9S0</accession>
<feature type="compositionally biased region" description="Low complexity" evidence="4">
    <location>
        <begin position="144"/>
        <end position="154"/>
    </location>
</feature>
<dbReference type="SMART" id="SM00320">
    <property type="entry name" value="WD40"/>
    <property type="match status" value="3"/>
</dbReference>
<dbReference type="RefSeq" id="XP_013899069.1">
    <property type="nucleotide sequence ID" value="XM_014043615.1"/>
</dbReference>
<feature type="repeat" description="WD" evidence="3">
    <location>
        <begin position="48"/>
        <end position="80"/>
    </location>
</feature>
<dbReference type="Gene3D" id="2.130.10.10">
    <property type="entry name" value="YVTN repeat-like/Quinoprotein amine dehydrogenase"/>
    <property type="match status" value="1"/>
</dbReference>
<feature type="repeat" description="WD" evidence="3">
    <location>
        <begin position="18"/>
        <end position="47"/>
    </location>
</feature>
<name>A0A0D2M9S0_9CHLO</name>
<evidence type="ECO:0000256" key="3">
    <source>
        <dbReference type="PROSITE-ProRule" id="PRU00221"/>
    </source>
</evidence>
<protein>
    <submittedName>
        <fullName evidence="5">Uncharacterized protein</fullName>
    </submittedName>
</protein>
<dbReference type="PROSITE" id="PS50294">
    <property type="entry name" value="WD_REPEATS_REGION"/>
    <property type="match status" value="1"/>
</dbReference>
<reference evidence="5 6" key="1">
    <citation type="journal article" date="2013" name="BMC Genomics">
        <title>Reconstruction of the lipid metabolism for the microalga Monoraphidium neglectum from its genome sequence reveals characteristics suitable for biofuel production.</title>
        <authorList>
            <person name="Bogen C."/>
            <person name="Al-Dilaimi A."/>
            <person name="Albersmeier A."/>
            <person name="Wichmann J."/>
            <person name="Grundmann M."/>
            <person name="Rupp O."/>
            <person name="Lauersen K.J."/>
            <person name="Blifernez-Klassen O."/>
            <person name="Kalinowski J."/>
            <person name="Goesmann A."/>
            <person name="Mussgnug J.H."/>
            <person name="Kruse O."/>
        </authorList>
    </citation>
    <scope>NUCLEOTIDE SEQUENCE [LARGE SCALE GENOMIC DNA]</scope>
    <source>
        <strain evidence="5 6">SAG 48.87</strain>
    </source>
</reference>
<proteinExistence type="predicted"/>
<feature type="region of interest" description="Disordered" evidence="4">
    <location>
        <begin position="142"/>
        <end position="183"/>
    </location>
</feature>
<dbReference type="GO" id="GO:0005847">
    <property type="term" value="C:mRNA cleavage and polyadenylation specificity factor complex"/>
    <property type="evidence" value="ECO:0007669"/>
    <property type="project" value="TreeGrafter"/>
</dbReference>
<evidence type="ECO:0000313" key="5">
    <source>
        <dbReference type="EMBL" id="KIZ00050.1"/>
    </source>
</evidence>
<dbReference type="AlphaFoldDB" id="A0A0D2M9S0"/>
<dbReference type="OrthoDB" id="16717at2759"/>
<dbReference type="Proteomes" id="UP000054498">
    <property type="component" value="Unassembled WGS sequence"/>
</dbReference>
<dbReference type="STRING" id="145388.A0A0D2M9S0"/>
<dbReference type="GeneID" id="25740786"/>
<dbReference type="Pfam" id="PF00400">
    <property type="entry name" value="WD40"/>
    <property type="match status" value="3"/>
</dbReference>